<feature type="chain" id="PRO_5038945963" evidence="2">
    <location>
        <begin position="19"/>
        <end position="285"/>
    </location>
</feature>
<dbReference type="EMBL" id="PDJK01000002">
    <property type="protein sequence ID" value="PFG49660.1"/>
    <property type="molecule type" value="Genomic_DNA"/>
</dbReference>
<dbReference type="AlphaFoldDB" id="A0A2A9FGM7"/>
<gene>
    <name evidence="4" type="ORF">ATK36_4824</name>
</gene>
<evidence type="ECO:0000313" key="5">
    <source>
        <dbReference type="Proteomes" id="UP000243542"/>
    </source>
</evidence>
<dbReference type="SUPFAM" id="SSF53850">
    <property type="entry name" value="Periplasmic binding protein-like II"/>
    <property type="match status" value="1"/>
</dbReference>
<accession>A0A2A9FGM7</accession>
<evidence type="ECO:0000313" key="4">
    <source>
        <dbReference type="EMBL" id="PFG49660.1"/>
    </source>
</evidence>
<sequence length="285" mass="30110">MKRFVLSIAAVLSITVLAACGDGPSSTANQPAPARLTISVPAPGQSTTIDRVKKEGVIRVGVIVSAPFILQDPVSSTWYGPAADVVASFAGTLGVKANWIGSDFDTIVAGLQADKFDIAATGLYATPARKAVVDFVNYAKSGACYAVRKDDTRVNSLADLNNPDLHVVVVSGSSFITQFPTEYPRAQVTPKPLPPGAANFYNEIKTKRFDVTPIESTLAKQVAQQQPDLKIVPDAETCLLHPDLPQDVGFAVRKGDTGFRSTLQDAATALQSQTDAGISKYSSAQ</sequence>
<proteinExistence type="predicted"/>
<dbReference type="PANTHER" id="PTHR35936:SF19">
    <property type="entry name" value="AMINO-ACID-BINDING PROTEIN YXEM-RELATED"/>
    <property type="match status" value="1"/>
</dbReference>
<dbReference type="SMART" id="SM00062">
    <property type="entry name" value="PBPb"/>
    <property type="match status" value="1"/>
</dbReference>
<dbReference type="RefSeq" id="WP_170069877.1">
    <property type="nucleotide sequence ID" value="NZ_JBIAKZ010000004.1"/>
</dbReference>
<feature type="signal peptide" evidence="2">
    <location>
        <begin position="1"/>
        <end position="18"/>
    </location>
</feature>
<evidence type="ECO:0000259" key="3">
    <source>
        <dbReference type="SMART" id="SM00062"/>
    </source>
</evidence>
<name>A0A2A9FGM7_9PSEU</name>
<comment type="caution">
    <text evidence="4">The sequence shown here is derived from an EMBL/GenBank/DDBJ whole genome shotgun (WGS) entry which is preliminary data.</text>
</comment>
<dbReference type="Proteomes" id="UP000243542">
    <property type="component" value="Unassembled WGS sequence"/>
</dbReference>
<protein>
    <submittedName>
        <fullName evidence="4">Amino acid ABC transporter substrate-binding protein (PAAT family)</fullName>
    </submittedName>
</protein>
<dbReference type="PROSITE" id="PS51257">
    <property type="entry name" value="PROKAR_LIPOPROTEIN"/>
    <property type="match status" value="1"/>
</dbReference>
<organism evidence="4 5">
    <name type="scientific">Amycolatopsis sulphurea</name>
    <dbReference type="NCBI Taxonomy" id="76022"/>
    <lineage>
        <taxon>Bacteria</taxon>
        <taxon>Bacillati</taxon>
        <taxon>Actinomycetota</taxon>
        <taxon>Actinomycetes</taxon>
        <taxon>Pseudonocardiales</taxon>
        <taxon>Pseudonocardiaceae</taxon>
        <taxon>Amycolatopsis</taxon>
    </lineage>
</organism>
<keyword evidence="1 2" id="KW-0732">Signal</keyword>
<dbReference type="Pfam" id="PF00497">
    <property type="entry name" value="SBP_bac_3"/>
    <property type="match status" value="1"/>
</dbReference>
<dbReference type="InterPro" id="IPR001638">
    <property type="entry name" value="Solute-binding_3/MltF_N"/>
</dbReference>
<dbReference type="PANTHER" id="PTHR35936">
    <property type="entry name" value="MEMBRANE-BOUND LYTIC MUREIN TRANSGLYCOSYLASE F"/>
    <property type="match status" value="1"/>
</dbReference>
<reference evidence="4 5" key="1">
    <citation type="submission" date="2017-10" db="EMBL/GenBank/DDBJ databases">
        <title>Sequencing the genomes of 1000 actinobacteria strains.</title>
        <authorList>
            <person name="Klenk H.-P."/>
        </authorList>
    </citation>
    <scope>NUCLEOTIDE SEQUENCE [LARGE SCALE GENOMIC DNA]</scope>
    <source>
        <strain evidence="4 5">DSM 46092</strain>
    </source>
</reference>
<evidence type="ECO:0000256" key="1">
    <source>
        <dbReference type="ARBA" id="ARBA00022729"/>
    </source>
</evidence>
<evidence type="ECO:0000256" key="2">
    <source>
        <dbReference type="SAM" id="SignalP"/>
    </source>
</evidence>
<dbReference type="Gene3D" id="3.40.190.10">
    <property type="entry name" value="Periplasmic binding protein-like II"/>
    <property type="match status" value="2"/>
</dbReference>
<feature type="domain" description="Solute-binding protein family 3/N-terminal" evidence="3">
    <location>
        <begin position="57"/>
        <end position="285"/>
    </location>
</feature>
<keyword evidence="5" id="KW-1185">Reference proteome</keyword>